<dbReference type="InterPro" id="IPR050597">
    <property type="entry name" value="Cytochrome_c_Oxidase_Subunit"/>
</dbReference>
<evidence type="ECO:0000256" key="4">
    <source>
        <dbReference type="ARBA" id="ARBA00022982"/>
    </source>
</evidence>
<evidence type="ECO:0000256" key="2">
    <source>
        <dbReference type="ARBA" id="ARBA00022617"/>
    </source>
</evidence>
<dbReference type="EMBL" id="JAVRHX010000003">
    <property type="protein sequence ID" value="MDT0595689.1"/>
    <property type="molecule type" value="Genomic_DNA"/>
</dbReference>
<comment type="caution">
    <text evidence="8">The sequence shown here is derived from an EMBL/GenBank/DDBJ whole genome shotgun (WGS) entry which is preliminary data.</text>
</comment>
<dbReference type="PANTHER" id="PTHR33751">
    <property type="entry name" value="CBB3-TYPE CYTOCHROME C OXIDASE SUBUNIT FIXP"/>
    <property type="match status" value="1"/>
</dbReference>
<dbReference type="Gene3D" id="1.10.760.10">
    <property type="entry name" value="Cytochrome c-like domain"/>
    <property type="match status" value="1"/>
</dbReference>
<evidence type="ECO:0000259" key="7">
    <source>
        <dbReference type="PROSITE" id="PS51007"/>
    </source>
</evidence>
<dbReference type="PANTHER" id="PTHR33751:SF9">
    <property type="entry name" value="CYTOCHROME C4"/>
    <property type="match status" value="1"/>
</dbReference>
<sequence>MLLCLSGCGEPDIVGDPESGAEKAAICGQCHGQDGISFIPIYPNLAGQKQQYMELQLEAFRAGRRINAAMTPHAQNLSDQDIADLSAFYANLDPRGKQ</sequence>
<keyword evidence="5 6" id="KW-0408">Iron</keyword>
<keyword evidence="2 6" id="KW-0349">Heme</keyword>
<dbReference type="Proteomes" id="UP001253545">
    <property type="component" value="Unassembled WGS sequence"/>
</dbReference>
<dbReference type="Pfam" id="PF00034">
    <property type="entry name" value="Cytochrom_C"/>
    <property type="match status" value="1"/>
</dbReference>
<keyword evidence="3 6" id="KW-0479">Metal-binding</keyword>
<evidence type="ECO:0000313" key="9">
    <source>
        <dbReference type="Proteomes" id="UP001253545"/>
    </source>
</evidence>
<name>A0ABU2ZTP4_9ALTE</name>
<evidence type="ECO:0000256" key="6">
    <source>
        <dbReference type="PROSITE-ProRule" id="PRU00433"/>
    </source>
</evidence>
<evidence type="ECO:0000256" key="3">
    <source>
        <dbReference type="ARBA" id="ARBA00022723"/>
    </source>
</evidence>
<proteinExistence type="predicted"/>
<dbReference type="RefSeq" id="WP_311369285.1">
    <property type="nucleotide sequence ID" value="NZ_JAVRHX010000003.1"/>
</dbReference>
<feature type="domain" description="Cytochrome c" evidence="7">
    <location>
        <begin position="15"/>
        <end position="93"/>
    </location>
</feature>
<organism evidence="8 9">
    <name type="scientific">Glaciecola petra</name>
    <dbReference type="NCBI Taxonomy" id="3075602"/>
    <lineage>
        <taxon>Bacteria</taxon>
        <taxon>Pseudomonadati</taxon>
        <taxon>Pseudomonadota</taxon>
        <taxon>Gammaproteobacteria</taxon>
        <taxon>Alteromonadales</taxon>
        <taxon>Alteromonadaceae</taxon>
        <taxon>Glaciecola</taxon>
    </lineage>
</organism>
<dbReference type="InterPro" id="IPR036909">
    <property type="entry name" value="Cyt_c-like_dom_sf"/>
</dbReference>
<reference evidence="8 9" key="1">
    <citation type="submission" date="2023-09" db="EMBL/GenBank/DDBJ databases">
        <authorList>
            <person name="Rey-Velasco X."/>
        </authorList>
    </citation>
    <scope>NUCLEOTIDE SEQUENCE [LARGE SCALE GENOMIC DNA]</scope>
    <source>
        <strain evidence="8 9">P117</strain>
    </source>
</reference>
<protein>
    <submittedName>
        <fullName evidence="8">Cytochrome c</fullName>
    </submittedName>
</protein>
<keyword evidence="1" id="KW-0813">Transport</keyword>
<dbReference type="PROSITE" id="PS51007">
    <property type="entry name" value="CYTC"/>
    <property type="match status" value="1"/>
</dbReference>
<keyword evidence="9" id="KW-1185">Reference proteome</keyword>
<keyword evidence="4" id="KW-0249">Electron transport</keyword>
<evidence type="ECO:0000256" key="1">
    <source>
        <dbReference type="ARBA" id="ARBA00022448"/>
    </source>
</evidence>
<evidence type="ECO:0000256" key="5">
    <source>
        <dbReference type="ARBA" id="ARBA00023004"/>
    </source>
</evidence>
<dbReference type="SUPFAM" id="SSF46626">
    <property type="entry name" value="Cytochrome c"/>
    <property type="match status" value="1"/>
</dbReference>
<gene>
    <name evidence="8" type="ORF">RM552_12595</name>
</gene>
<accession>A0ABU2ZTP4</accession>
<dbReference type="InterPro" id="IPR009056">
    <property type="entry name" value="Cyt_c-like_dom"/>
</dbReference>
<evidence type="ECO:0000313" key="8">
    <source>
        <dbReference type="EMBL" id="MDT0595689.1"/>
    </source>
</evidence>